<dbReference type="InterPro" id="IPR018193">
    <property type="entry name" value="Glyc_kinase_flavodox-like_fold"/>
</dbReference>
<evidence type="ECO:0000313" key="5">
    <source>
        <dbReference type="EMBL" id="ALC07117.1"/>
    </source>
</evidence>
<dbReference type="InterPro" id="IPR036129">
    <property type="entry name" value="Glycerate_kinase_sf"/>
</dbReference>
<dbReference type="PIRSF" id="PIRSF006078">
    <property type="entry name" value="GlxK"/>
    <property type="match status" value="1"/>
</dbReference>
<dbReference type="KEGG" id="cdx:CDES_13960"/>
<evidence type="ECO:0000256" key="2">
    <source>
        <dbReference type="ARBA" id="ARBA00022679"/>
    </source>
</evidence>
<evidence type="ECO:0000256" key="4">
    <source>
        <dbReference type="PIRNR" id="PIRNR006078"/>
    </source>
</evidence>
<dbReference type="PANTHER" id="PTHR21599">
    <property type="entry name" value="GLYCERATE KINASE"/>
    <property type="match status" value="1"/>
</dbReference>
<dbReference type="NCBIfam" id="TIGR00045">
    <property type="entry name" value="glycerate kinase"/>
    <property type="match status" value="1"/>
</dbReference>
<dbReference type="AlphaFoldDB" id="A0A0M4CS67"/>
<keyword evidence="3 4" id="KW-0418">Kinase</keyword>
<reference evidence="5 6" key="1">
    <citation type="submission" date="2014-08" db="EMBL/GenBank/DDBJ databases">
        <title>Complete genome sequence of Corynebacterium deserti GIMN1.010 (=DSM 45689), isolated from desert sand in western China.</title>
        <authorList>
            <person name="Ruckert C."/>
            <person name="Albersmeier A."/>
            <person name="Kalinowski J."/>
        </authorList>
    </citation>
    <scope>NUCLEOTIDE SEQUENCE [LARGE SCALE GENOMIC DNA]</scope>
    <source>
        <strain evidence="5 6">GIMN1.010</strain>
    </source>
</reference>
<dbReference type="PANTHER" id="PTHR21599:SF0">
    <property type="entry name" value="GLYCERATE KINASE"/>
    <property type="match status" value="1"/>
</dbReference>
<accession>A0A0M4CS67</accession>
<dbReference type="OrthoDB" id="9774290at2"/>
<keyword evidence="2 4" id="KW-0808">Transferase</keyword>
<keyword evidence="6" id="KW-1185">Reference proteome</keyword>
<dbReference type="RefSeq" id="WP_053545982.1">
    <property type="nucleotide sequence ID" value="NZ_CP009220.1"/>
</dbReference>
<organism evidence="5 6">
    <name type="scientific">Corynebacterium deserti GIMN1.010</name>
    <dbReference type="NCBI Taxonomy" id="931089"/>
    <lineage>
        <taxon>Bacteria</taxon>
        <taxon>Bacillati</taxon>
        <taxon>Actinomycetota</taxon>
        <taxon>Actinomycetes</taxon>
        <taxon>Mycobacteriales</taxon>
        <taxon>Corynebacteriaceae</taxon>
        <taxon>Corynebacterium</taxon>
    </lineage>
</organism>
<dbReference type="SUPFAM" id="SSF110738">
    <property type="entry name" value="Glycerate kinase I"/>
    <property type="match status" value="1"/>
</dbReference>
<dbReference type="EMBL" id="CP009220">
    <property type="protein sequence ID" value="ALC07117.1"/>
    <property type="molecule type" value="Genomic_DNA"/>
</dbReference>
<dbReference type="InterPro" id="IPR004381">
    <property type="entry name" value="Glycerate_kinase"/>
</dbReference>
<dbReference type="Gene3D" id="3.90.1510.10">
    <property type="entry name" value="Glycerate kinase, domain 2"/>
    <property type="match status" value="1"/>
</dbReference>
<evidence type="ECO:0000256" key="3">
    <source>
        <dbReference type="ARBA" id="ARBA00022777"/>
    </source>
</evidence>
<dbReference type="STRING" id="931089.CDES_13960"/>
<evidence type="ECO:0000313" key="6">
    <source>
        <dbReference type="Proteomes" id="UP000068067"/>
    </source>
</evidence>
<dbReference type="Proteomes" id="UP000068067">
    <property type="component" value="Chromosome"/>
</dbReference>
<dbReference type="PATRIC" id="fig|931089.4.peg.2823"/>
<dbReference type="EC" id="2.7.1.31" evidence="5"/>
<dbReference type="GO" id="GO:0008887">
    <property type="term" value="F:glycerate kinase activity"/>
    <property type="evidence" value="ECO:0007669"/>
    <property type="project" value="UniProtKB-UniRule"/>
</dbReference>
<dbReference type="Pfam" id="PF02595">
    <property type="entry name" value="Gly_kinase"/>
    <property type="match status" value="1"/>
</dbReference>
<proteinExistence type="inferred from homology"/>
<gene>
    <name evidence="5" type="ORF">CDES_13960</name>
</gene>
<comment type="similarity">
    <text evidence="1 4">Belongs to the glycerate kinase type-1 family.</text>
</comment>
<name>A0A0M4CS67_9CORY</name>
<sequence>MKFVLAPDSFKESLSSLDAVEALAAGIQEVYPHAHITKVPMADGGEGTCEVITNILGGEFISINVHDPLGAATTARFGFVAQSKTAIIEVAEAIGIHLIEAEARDIWAAQSFGVGELLTEALNQGAQKIILGLGGTVTNDGGAGMLSALGVQFKDKNGNTLDPTPRNLSACTSLDTSDLDPRWRTVEIILASDVTSPATGKEGATYIFGPQKGATPDSLEELDKSIATLVRALELHTGKAIDSLPGAGAAGALPIGLFALFSADMTPGADLILDLVKFDDLCTPDSFVLTGEGRIDNQTAVGKGPARVASRAKAQGSKVFAFGGLIDSSSTELTPALFDAIIPINRDVGDLKTALESAGPNLSRAAAMSCSILEAAQSEGAIS</sequence>
<protein>
    <submittedName>
        <fullName evidence="5">Glycerate kinase</fullName>
        <ecNumber evidence="5">2.7.1.31</ecNumber>
    </submittedName>
</protein>
<evidence type="ECO:0000256" key="1">
    <source>
        <dbReference type="ARBA" id="ARBA00006284"/>
    </source>
</evidence>
<dbReference type="GO" id="GO:0031388">
    <property type="term" value="P:organic acid phosphorylation"/>
    <property type="evidence" value="ECO:0007669"/>
    <property type="project" value="UniProtKB-UniRule"/>
</dbReference>
<dbReference type="InterPro" id="IPR018197">
    <property type="entry name" value="Glycerate_kinase_RE-like"/>
</dbReference>
<dbReference type="Gene3D" id="3.40.50.10350">
    <property type="entry name" value="Glycerate kinase, domain 1"/>
    <property type="match status" value="1"/>
</dbReference>